<dbReference type="KEGG" id="rli:RLO149_c023500"/>
<dbReference type="PANTHER" id="PTHR30189">
    <property type="entry name" value="LPS-ASSEMBLY PROTEIN"/>
    <property type="match status" value="1"/>
</dbReference>
<comment type="similarity">
    <text evidence="1">Belongs to the LptD family.</text>
</comment>
<evidence type="ECO:0000256" key="1">
    <source>
        <dbReference type="HAMAP-Rule" id="MF_01411"/>
    </source>
</evidence>
<protein>
    <recommendedName>
        <fullName evidence="1">LPS-assembly protein LptD</fullName>
    </recommendedName>
</protein>
<dbReference type="InterPro" id="IPR050218">
    <property type="entry name" value="LptD"/>
</dbReference>
<dbReference type="Proteomes" id="UP000001353">
    <property type="component" value="Chromosome"/>
</dbReference>
<dbReference type="PROSITE" id="PS00430">
    <property type="entry name" value="TONB_DEPENDENT_REC_1"/>
    <property type="match status" value="1"/>
</dbReference>
<sequence length="707" mass="79401" precursor="true">MMRRVLLTLVLALLPCLATAQQAETPRPATLVADEIFIAADRELIARGNVEALQGQTRLQTEEIRYDRVTGALTIVGPIRIQDGDSITVLANAAELDATLQTGLLSGARMVINQQLQLASGQMERVNERYSQLYRTAVTSCDVCDDGKPPLWQIRARRVIHDRQERQIYFEDAQFRIRNVPVFYFPRLRLPDPTVERATGFLIPSLVSTSELGLGIKVPYFIALEDDRDLTITPYVSSRTRTVEMRYRQAFVNGDIEFDWAISRDDERPGETRAYLFGDGSFDLRNDFKLNFDIELTSDDDYLQDYGYSGKDRLDSQISVSRARKDEYTAASLIGYKSLRDNEQNSTIPTIVGDIFYQRRFFPAATGGELRFTVNGHNHIRYSDRDIIGRDVSRVNTEAEWLRGWSLPGGLRAETRFGVAADIFNITQDSSTNQNQSQVSPFSTVALRYPMTRVDNNGATQFLEPIAQLAWTGSTQLDIPNEESTLVDFDDGNLLALSRFPSPDRRERGGVGAYGVNWSRFALSGWESALTVGQVMRNDEDENFTDASGLSGLQSDYLVAGQIKTLNGWAVTARTLFDDSFNFSKAEVRGSFDHRLGDVGGSYLWLTRDAQESRFIDTSELFLDGSFIVDRNWRAKADWRYDLIADRASNAGLSLTYFNECVEIDFSVRRRYTSSTGIEPSTSFGLSIGLSGFSAKRGTDTYAKTCG</sequence>
<comment type="subunit">
    <text evidence="1">Component of the lipopolysaccharide transport and assembly complex.</text>
</comment>
<dbReference type="Pfam" id="PF04453">
    <property type="entry name" value="LptD"/>
    <property type="match status" value="1"/>
</dbReference>
<comment type="caution">
    <text evidence="1">Lacks conserved residue(s) required for the propagation of feature annotation.</text>
</comment>
<dbReference type="EMBL" id="CP002623">
    <property type="protein sequence ID" value="AEI94320.1"/>
    <property type="molecule type" value="Genomic_DNA"/>
</dbReference>
<evidence type="ECO:0000313" key="3">
    <source>
        <dbReference type="EMBL" id="AEI94320.1"/>
    </source>
</evidence>
<reference evidence="3 4" key="1">
    <citation type="journal article" date="2011" name="BMC Genomics">
        <title>Comparative genome analysis and genome-guided physiological analysis of Roseobacter litoralis.</title>
        <authorList>
            <person name="Kalhoefer D."/>
            <person name="Thole S."/>
            <person name="Voget S."/>
            <person name="Lehmann R."/>
            <person name="Liesegang H."/>
            <person name="Wollher A."/>
            <person name="Daniel R."/>
            <person name="Simon M."/>
            <person name="Brinkhoff T."/>
        </authorList>
    </citation>
    <scope>NUCLEOTIDE SEQUENCE [LARGE SCALE GENOMIC DNA]</scope>
    <source>
        <strain evidence="4">ATCC 49566 / DSM 6996 / JCM 21268 / NBRC 15278 / OCh 149</strain>
    </source>
</reference>
<dbReference type="RefSeq" id="WP_013962243.1">
    <property type="nucleotide sequence ID" value="NC_015730.1"/>
</dbReference>
<organism evidence="3 4">
    <name type="scientific">Roseobacter litoralis (strain ATCC 49566 / DSM 6996 / JCM 21268 / NBRC 15278 / OCh 149)</name>
    <dbReference type="NCBI Taxonomy" id="391595"/>
    <lineage>
        <taxon>Bacteria</taxon>
        <taxon>Pseudomonadati</taxon>
        <taxon>Pseudomonadota</taxon>
        <taxon>Alphaproteobacteria</taxon>
        <taxon>Rhodobacterales</taxon>
        <taxon>Roseobacteraceae</taxon>
        <taxon>Roseobacter</taxon>
    </lineage>
</organism>
<dbReference type="GO" id="GO:0009279">
    <property type="term" value="C:cell outer membrane"/>
    <property type="evidence" value="ECO:0007669"/>
    <property type="project" value="UniProtKB-SubCell"/>
</dbReference>
<feature type="signal peptide" evidence="1">
    <location>
        <begin position="1"/>
        <end position="20"/>
    </location>
</feature>
<dbReference type="GO" id="GO:0043165">
    <property type="term" value="P:Gram-negative-bacterium-type cell outer membrane assembly"/>
    <property type="evidence" value="ECO:0007669"/>
    <property type="project" value="UniProtKB-UniRule"/>
</dbReference>
<dbReference type="eggNOG" id="COG1452">
    <property type="taxonomic scope" value="Bacteria"/>
</dbReference>
<proteinExistence type="inferred from homology"/>
<gene>
    <name evidence="1" type="primary">lptD</name>
    <name evidence="3" type="ordered locus">RLO149_c023500</name>
</gene>
<dbReference type="InterPro" id="IPR010916">
    <property type="entry name" value="TonB_box_CS"/>
</dbReference>
<dbReference type="InterPro" id="IPR020889">
    <property type="entry name" value="LipoPS_assembly_LptD"/>
</dbReference>
<evidence type="ECO:0000259" key="2">
    <source>
        <dbReference type="Pfam" id="PF04453"/>
    </source>
</evidence>
<dbReference type="AlphaFoldDB" id="F7ZBD4"/>
<dbReference type="STRING" id="391595.RLO149_c023500"/>
<feature type="domain" description="LptD C-terminal" evidence="2">
    <location>
        <begin position="272"/>
        <end position="612"/>
    </location>
</feature>
<accession>F7ZBD4</accession>
<dbReference type="HOGENOM" id="CLU_009039_3_0_5"/>
<dbReference type="GO" id="GO:0015920">
    <property type="term" value="P:lipopolysaccharide transport"/>
    <property type="evidence" value="ECO:0007669"/>
    <property type="project" value="InterPro"/>
</dbReference>
<keyword evidence="4" id="KW-1185">Reference proteome</keyword>
<dbReference type="GO" id="GO:1990351">
    <property type="term" value="C:transporter complex"/>
    <property type="evidence" value="ECO:0007669"/>
    <property type="project" value="TreeGrafter"/>
</dbReference>
<keyword evidence="1" id="KW-0732">Signal</keyword>
<keyword evidence="1" id="KW-0998">Cell outer membrane</keyword>
<comment type="function">
    <text evidence="1">Involved in the assembly of lipopolysaccharide (LPS) at the surface of the outer membrane.</text>
</comment>
<dbReference type="InterPro" id="IPR007543">
    <property type="entry name" value="LptD_C"/>
</dbReference>
<keyword evidence="1" id="KW-0472">Membrane</keyword>
<feature type="chain" id="PRO_5009012330" description="LPS-assembly protein LptD" evidence="1">
    <location>
        <begin position="21"/>
        <end position="707"/>
    </location>
</feature>
<evidence type="ECO:0000313" key="4">
    <source>
        <dbReference type="Proteomes" id="UP000001353"/>
    </source>
</evidence>
<dbReference type="PANTHER" id="PTHR30189:SF1">
    <property type="entry name" value="LPS-ASSEMBLY PROTEIN LPTD"/>
    <property type="match status" value="1"/>
</dbReference>
<name>F7ZBD4_ROSLO</name>
<dbReference type="OrthoDB" id="9760225at2"/>
<dbReference type="HAMAP" id="MF_01411">
    <property type="entry name" value="LPS_assembly_LptD"/>
    <property type="match status" value="1"/>
</dbReference>
<comment type="subcellular location">
    <subcellularLocation>
        <location evidence="1">Cell outer membrane</location>
    </subcellularLocation>
</comment>